<dbReference type="CDD" id="cd02440">
    <property type="entry name" value="AdoMet_MTases"/>
    <property type="match status" value="1"/>
</dbReference>
<accession>A0ABW8H4Z9</accession>
<gene>
    <name evidence="11" type="ORF">ACIQFM_06010</name>
</gene>
<sequence>MVAQVEEVTQSTTPEANDGPGDARIKVHRGDAYDLMADLPPESIDLLITSPPYWGLRSYGLDHNEEILKEWLAEDSSRVQTDVPPYEWYRKHGGVLGLEPLPEWFIGHLVEILQRGAPALKPSGSMWINIGDTYFARWSSIRHDGRQGLGDNPRSRRRTPMGGYRQEKQMLLIPARFAIAMQDLRWILRNDLIWHKPNVPPRPEKDRLRLTHEHFFHFVKRPKEGRAKYYYDFEEVESGAQDVVYYDVDEAEEGAVDVVKVGARSGSDGHSATFPIDLIKPRILTSCPPGGTVLDPFCGTGRSLSVAASTGRNAIGFELTESFQQAAVKNAEAAIAQGQLTFDESNEAGE</sequence>
<evidence type="ECO:0000259" key="10">
    <source>
        <dbReference type="Pfam" id="PF01555"/>
    </source>
</evidence>
<dbReference type="EMBL" id="JBIVPC010000003">
    <property type="protein sequence ID" value="MFJ6035793.1"/>
    <property type="molecule type" value="Genomic_DNA"/>
</dbReference>
<evidence type="ECO:0000256" key="6">
    <source>
        <dbReference type="ARBA" id="ARBA00023125"/>
    </source>
</evidence>
<evidence type="ECO:0000313" key="12">
    <source>
        <dbReference type="Proteomes" id="UP001617907"/>
    </source>
</evidence>
<dbReference type="Proteomes" id="UP001617907">
    <property type="component" value="Unassembled WGS sequence"/>
</dbReference>
<evidence type="ECO:0000256" key="7">
    <source>
        <dbReference type="ARBA" id="ARBA00049120"/>
    </source>
</evidence>
<feature type="region of interest" description="Disordered" evidence="9">
    <location>
        <begin position="1"/>
        <end position="24"/>
    </location>
</feature>
<keyword evidence="12" id="KW-1185">Reference proteome</keyword>
<keyword evidence="3" id="KW-0808">Transferase</keyword>
<evidence type="ECO:0000256" key="3">
    <source>
        <dbReference type="ARBA" id="ARBA00022679"/>
    </source>
</evidence>
<evidence type="ECO:0000256" key="2">
    <source>
        <dbReference type="ARBA" id="ARBA00022603"/>
    </source>
</evidence>
<proteinExistence type="inferred from homology"/>
<dbReference type="InterPro" id="IPR017985">
    <property type="entry name" value="MeTrfase_CN4_CS"/>
</dbReference>
<dbReference type="InterPro" id="IPR001091">
    <property type="entry name" value="RM_Methyltransferase"/>
</dbReference>
<keyword evidence="5" id="KW-0680">Restriction system</keyword>
<dbReference type="PRINTS" id="PR00508">
    <property type="entry name" value="S21N4MTFRASE"/>
</dbReference>
<evidence type="ECO:0000256" key="8">
    <source>
        <dbReference type="RuleBase" id="RU362026"/>
    </source>
</evidence>
<dbReference type="InterPro" id="IPR029063">
    <property type="entry name" value="SAM-dependent_MTases_sf"/>
</dbReference>
<dbReference type="Gene3D" id="3.40.50.150">
    <property type="entry name" value="Vaccinia Virus protein VP39"/>
    <property type="match status" value="1"/>
</dbReference>
<name>A0ABW8H4Z9_9ACTN</name>
<organism evidence="11 12">
    <name type="scientific">Streptomyces ardesiacus</name>
    <dbReference type="NCBI Taxonomy" id="285564"/>
    <lineage>
        <taxon>Bacteria</taxon>
        <taxon>Bacillati</taxon>
        <taxon>Actinomycetota</taxon>
        <taxon>Actinomycetes</taxon>
        <taxon>Kitasatosporales</taxon>
        <taxon>Streptomycetaceae</taxon>
        <taxon>Streptomyces</taxon>
    </lineage>
</organism>
<dbReference type="EC" id="2.1.1.-" evidence="8"/>
<comment type="caution">
    <text evidence="11">The sequence shown here is derived from an EMBL/GenBank/DDBJ whole genome shotgun (WGS) entry which is preliminary data.</text>
</comment>
<keyword evidence="4" id="KW-0949">S-adenosyl-L-methionine</keyword>
<keyword evidence="2" id="KW-0489">Methyltransferase</keyword>
<dbReference type="Pfam" id="PF01555">
    <property type="entry name" value="N6_N4_Mtase"/>
    <property type="match status" value="1"/>
</dbReference>
<feature type="domain" description="DNA methylase N-4/N-6" evidence="10">
    <location>
        <begin position="44"/>
        <end position="328"/>
    </location>
</feature>
<evidence type="ECO:0000256" key="5">
    <source>
        <dbReference type="ARBA" id="ARBA00022747"/>
    </source>
</evidence>
<evidence type="ECO:0000313" key="11">
    <source>
        <dbReference type="EMBL" id="MFJ6035793.1"/>
    </source>
</evidence>
<evidence type="ECO:0000256" key="1">
    <source>
        <dbReference type="ARBA" id="ARBA00010203"/>
    </source>
</evidence>
<comment type="catalytic activity">
    <reaction evidence="7">
        <text>a 2'-deoxycytidine in DNA + S-adenosyl-L-methionine = an N(4)-methyl-2'-deoxycytidine in DNA + S-adenosyl-L-homocysteine + H(+)</text>
        <dbReference type="Rhea" id="RHEA:16857"/>
        <dbReference type="Rhea" id="RHEA-COMP:11369"/>
        <dbReference type="Rhea" id="RHEA-COMP:13674"/>
        <dbReference type="ChEBI" id="CHEBI:15378"/>
        <dbReference type="ChEBI" id="CHEBI:57856"/>
        <dbReference type="ChEBI" id="CHEBI:59789"/>
        <dbReference type="ChEBI" id="CHEBI:85452"/>
        <dbReference type="ChEBI" id="CHEBI:137933"/>
        <dbReference type="EC" id="2.1.1.113"/>
    </reaction>
</comment>
<reference evidence="11 12" key="1">
    <citation type="submission" date="2024-10" db="EMBL/GenBank/DDBJ databases">
        <title>The Natural Products Discovery Center: Release of the First 8490 Sequenced Strains for Exploring Actinobacteria Biosynthetic Diversity.</title>
        <authorList>
            <person name="Kalkreuter E."/>
            <person name="Kautsar S.A."/>
            <person name="Yang D."/>
            <person name="Bader C.D."/>
            <person name="Teijaro C.N."/>
            <person name="Fluegel L."/>
            <person name="Davis C.M."/>
            <person name="Simpson J.R."/>
            <person name="Lauterbach L."/>
            <person name="Steele A.D."/>
            <person name="Gui C."/>
            <person name="Meng S."/>
            <person name="Li G."/>
            <person name="Viehrig K."/>
            <person name="Ye F."/>
            <person name="Su P."/>
            <person name="Kiefer A.F."/>
            <person name="Nichols A."/>
            <person name="Cepeda A.J."/>
            <person name="Yan W."/>
            <person name="Fan B."/>
            <person name="Jiang Y."/>
            <person name="Adhikari A."/>
            <person name="Zheng C.-J."/>
            <person name="Schuster L."/>
            <person name="Cowan T.M."/>
            <person name="Smanski M.J."/>
            <person name="Chevrette M.G."/>
            <person name="De Carvalho L.P.S."/>
            <person name="Shen B."/>
        </authorList>
    </citation>
    <scope>NUCLEOTIDE SEQUENCE [LARGE SCALE GENOMIC DNA]</scope>
    <source>
        <strain evidence="11 12">NPDC093086</strain>
    </source>
</reference>
<protein>
    <recommendedName>
        <fullName evidence="8">Methyltransferase</fullName>
        <ecNumber evidence="8">2.1.1.-</ecNumber>
    </recommendedName>
</protein>
<dbReference type="PROSITE" id="PS00093">
    <property type="entry name" value="N4_MTASE"/>
    <property type="match status" value="1"/>
</dbReference>
<dbReference type="RefSeq" id="WP_350890857.1">
    <property type="nucleotide sequence ID" value="NZ_JBEOTR010000012.1"/>
</dbReference>
<dbReference type="SUPFAM" id="SSF53335">
    <property type="entry name" value="S-adenosyl-L-methionine-dependent methyltransferases"/>
    <property type="match status" value="1"/>
</dbReference>
<keyword evidence="6" id="KW-0238">DNA-binding</keyword>
<dbReference type="InterPro" id="IPR002941">
    <property type="entry name" value="DNA_methylase_N4/N6"/>
</dbReference>
<comment type="similarity">
    <text evidence="1">Belongs to the N(4)/N(6)-methyltransferase family. N(4) subfamily.</text>
</comment>
<evidence type="ECO:0000256" key="4">
    <source>
        <dbReference type="ARBA" id="ARBA00022691"/>
    </source>
</evidence>
<evidence type="ECO:0000256" key="9">
    <source>
        <dbReference type="SAM" id="MobiDB-lite"/>
    </source>
</evidence>